<evidence type="ECO:0000313" key="3">
    <source>
        <dbReference type="EMBL" id="AFK51646.1"/>
    </source>
</evidence>
<feature type="transmembrane region" description="Helical" evidence="1">
    <location>
        <begin position="6"/>
        <end position="28"/>
    </location>
</feature>
<sequence length="862" mass="94201">MPAPVLTHLIGFAALIAVFVALSLYAFTTVDVMNRRNMENVLSAVSSILAGSLRNLLISGANGSLLTLNLPVEVYYGAGYNVYIGNGSVLAQYFPTIRQRADYDPTALYVVAAAPDNKVWSVSLVLKPADLQGRQVMVATGSWVYNATRVGFDPNTGYAESGVPWLCREALYVKENSGLNLTNYLVRVVFNPSSLRCTYGLLNFTPSYNDLRFADSDGVTPLRYWIEYWNSTNAVVWVQVPYLAAKTNKTIFMYWGAPLATSRSDPGVFPVFYNFSGVDQQSIQSAWGILPVNATSWSITQYNLSGLSGVAVNATFPGKTSPTLLTLFYKTPLTLTPSGQGVIVEGYGAPLTLNDQDWRLALYNITGGLQWFGVQFIPPVIDPFVNLSNYTVIYGNWSIVSSESDTLLNAYNYSKVTISNSDYWAAAIVRWNPPSNAPRGQEEYQVLFKVLVKPDDVLRGLVLAQDTSLFKNFFVAVNSSGEDLELWIGDLNNAKTWTKVDSASPKGFDEPCWVFIYVDILGPGVSNHLTVRVYDAETGRTLLFYSKQSGLIPSDPNYVGAVAVSPYSIYTPENSLYDDLVAARYNTAQQTVDLTTITFVGLPAGWSVTLFSDNLTYSAVANESGVAVVDVSLNPILGVTTPVYIVVYDDQGNIVTTFVLNQTISGGTVFRFLPQLTQPVQQYGVAVHASGQPAQGDTPQYTVVFKNSSLDAWLNTNIPVSIGSLALAGVAYFNSTAYYVLYNTTAYYINSSYSYLYLYSVYYGYVDTGLVVIGTANGYSNLKTVPTSGFYYYVRARPFVYPEPSVYFGPVESASPPSMPVISYSLRPVVVFGSKLLVDVALVVTPSGDEVVVVMVKGARSS</sequence>
<dbReference type="Pfam" id="PF10102">
    <property type="entry name" value="DUF2341"/>
    <property type="match status" value="1"/>
</dbReference>
<dbReference type="InterPro" id="IPR018765">
    <property type="entry name" value="DUF2341"/>
</dbReference>
<dbReference type="OrthoDB" id="18911at2157"/>
<dbReference type="InParanoid" id="I3TFV8"/>
<keyword evidence="4" id="KW-1185">Reference proteome</keyword>
<dbReference type="STRING" id="1184251.TCELL_1223"/>
<dbReference type="GeneID" id="13013542"/>
<name>I3TFV8_THEC1</name>
<dbReference type="RefSeq" id="WP_014737896.1">
    <property type="nucleotide sequence ID" value="NC_017954.1"/>
</dbReference>
<keyword evidence="1" id="KW-0472">Membrane</keyword>
<dbReference type="AlphaFoldDB" id="I3TFV8"/>
<keyword evidence="1" id="KW-0812">Transmembrane</keyword>
<evidence type="ECO:0000313" key="4">
    <source>
        <dbReference type="Proteomes" id="UP000005270"/>
    </source>
</evidence>
<gene>
    <name evidence="3" type="ordered locus">TCELL_1223</name>
</gene>
<evidence type="ECO:0000259" key="2">
    <source>
        <dbReference type="Pfam" id="PF10102"/>
    </source>
</evidence>
<feature type="transmembrane region" description="Helical" evidence="1">
    <location>
        <begin position="40"/>
        <end position="58"/>
    </location>
</feature>
<keyword evidence="1" id="KW-1133">Transmembrane helix</keyword>
<dbReference type="eggNOG" id="arCOG03511">
    <property type="taxonomic scope" value="Archaea"/>
</dbReference>
<reference evidence="3 4" key="1">
    <citation type="journal article" date="2012" name="J. Bacteriol.">
        <title>Complete genome sequence of the hyperthermophilic cellulolytic Crenarchaeon 'Thermogladius cellulolyticus' 1633.</title>
        <authorList>
            <person name="Mardanov A.V."/>
            <person name="Kochetkova T.V."/>
            <person name="Beletsky A.V."/>
            <person name="Bonch-Osmolovskaya E.A."/>
            <person name="Ravin N.V."/>
            <person name="Skryabin K.G."/>
        </authorList>
    </citation>
    <scope>NUCLEOTIDE SEQUENCE [LARGE SCALE GENOMIC DNA]</scope>
    <source>
        <strain evidence="4">DSM 22663 / VKM B-2946 / 1633</strain>
    </source>
</reference>
<protein>
    <recommendedName>
        <fullName evidence="2">DUF2341 domain-containing protein</fullName>
    </recommendedName>
</protein>
<dbReference type="KEGG" id="thg:TCELL_1223"/>
<dbReference type="HOGENOM" id="CLU_329737_0_0_2"/>
<evidence type="ECO:0000256" key="1">
    <source>
        <dbReference type="SAM" id="Phobius"/>
    </source>
</evidence>
<dbReference type="eggNOG" id="arCOG07434">
    <property type="taxonomic scope" value="Archaea"/>
</dbReference>
<organism evidence="3 4">
    <name type="scientific">Thermogladius calderae (strain DSM 22663 / VKM B-2946 / 1633)</name>
    <dbReference type="NCBI Taxonomy" id="1184251"/>
    <lineage>
        <taxon>Archaea</taxon>
        <taxon>Thermoproteota</taxon>
        <taxon>Thermoprotei</taxon>
        <taxon>Desulfurococcales</taxon>
        <taxon>Desulfurococcaceae</taxon>
        <taxon>Thermogladius</taxon>
    </lineage>
</organism>
<feature type="domain" description="DUF2341" evidence="2">
    <location>
        <begin position="208"/>
        <end position="287"/>
    </location>
</feature>
<proteinExistence type="predicted"/>
<accession>I3TFV8</accession>
<dbReference type="EMBL" id="CP003531">
    <property type="protein sequence ID" value="AFK51646.1"/>
    <property type="molecule type" value="Genomic_DNA"/>
</dbReference>
<dbReference type="Proteomes" id="UP000005270">
    <property type="component" value="Chromosome"/>
</dbReference>